<feature type="transmembrane region" description="Helical" evidence="1">
    <location>
        <begin position="174"/>
        <end position="195"/>
    </location>
</feature>
<gene>
    <name evidence="3" type="ORF">AA106556_1527</name>
</gene>
<comment type="caution">
    <text evidence="3">The sequence shown here is derived from an EMBL/GenBank/DDBJ whole genome shotgun (WGS) entry which is preliminary data.</text>
</comment>
<dbReference type="Pfam" id="PF01757">
    <property type="entry name" value="Acyl_transf_3"/>
    <property type="match status" value="1"/>
</dbReference>
<keyword evidence="1" id="KW-0472">Membrane</keyword>
<dbReference type="InterPro" id="IPR002656">
    <property type="entry name" value="Acyl_transf_3_dom"/>
</dbReference>
<keyword evidence="3" id="KW-0808">Transferase</keyword>
<feature type="transmembrane region" description="Helical" evidence="1">
    <location>
        <begin position="259"/>
        <end position="277"/>
    </location>
</feature>
<keyword evidence="3" id="KW-0012">Acyltransferase</keyword>
<feature type="transmembrane region" description="Helical" evidence="1">
    <location>
        <begin position="91"/>
        <end position="109"/>
    </location>
</feature>
<evidence type="ECO:0000259" key="2">
    <source>
        <dbReference type="Pfam" id="PF01757"/>
    </source>
</evidence>
<feature type="domain" description="Acyltransferase 3" evidence="2">
    <location>
        <begin position="4"/>
        <end position="331"/>
    </location>
</feature>
<keyword evidence="4" id="KW-1185">Reference proteome</keyword>
<dbReference type="GO" id="GO:0016746">
    <property type="term" value="F:acyltransferase activity"/>
    <property type="evidence" value="ECO:0007669"/>
    <property type="project" value="UniProtKB-KW"/>
</dbReference>
<dbReference type="EMBL" id="BAQB01000022">
    <property type="protein sequence ID" value="GBR47653.1"/>
    <property type="molecule type" value="Genomic_DNA"/>
</dbReference>
<feature type="transmembrane region" description="Helical" evidence="1">
    <location>
        <begin position="322"/>
        <end position="346"/>
    </location>
</feature>
<organism evidence="3 4">
    <name type="scientific">Neokomagataea tanensis NBRC 106556</name>
    <dbReference type="NCBI Taxonomy" id="1223519"/>
    <lineage>
        <taxon>Bacteria</taxon>
        <taxon>Pseudomonadati</taxon>
        <taxon>Pseudomonadota</taxon>
        <taxon>Alphaproteobacteria</taxon>
        <taxon>Acetobacterales</taxon>
        <taxon>Acetobacteraceae</taxon>
        <taxon>Neokomagataea</taxon>
    </lineage>
</organism>
<feature type="transmembrane region" description="Helical" evidence="1">
    <location>
        <begin position="232"/>
        <end position="253"/>
    </location>
</feature>
<dbReference type="PANTHER" id="PTHR23028">
    <property type="entry name" value="ACETYLTRANSFERASE"/>
    <property type="match status" value="1"/>
</dbReference>
<keyword evidence="1" id="KW-0812">Transmembrane</keyword>
<name>A0ABQ0QK71_9PROT</name>
<evidence type="ECO:0000256" key="1">
    <source>
        <dbReference type="SAM" id="Phobius"/>
    </source>
</evidence>
<dbReference type="Proteomes" id="UP001062443">
    <property type="component" value="Unassembled WGS sequence"/>
</dbReference>
<feature type="transmembrane region" description="Helical" evidence="1">
    <location>
        <begin position="53"/>
        <end position="70"/>
    </location>
</feature>
<evidence type="ECO:0000313" key="3">
    <source>
        <dbReference type="EMBL" id="GBR47653.1"/>
    </source>
</evidence>
<protein>
    <submittedName>
        <fullName evidence="3">Acyltransferase</fullName>
    </submittedName>
</protein>
<evidence type="ECO:0000313" key="4">
    <source>
        <dbReference type="Proteomes" id="UP001062443"/>
    </source>
</evidence>
<feature type="transmembrane region" description="Helical" evidence="1">
    <location>
        <begin position="297"/>
        <end position="316"/>
    </location>
</feature>
<sequence length="360" mass="40795">MARNAGLDCMRGAAVLFVLGNHIGIRMPLSHTALVDIFPKWFLSGLNYNGTEAVYVFFVLSGFLITSRLREKYGSLDALNPGQFIADRARRILPCLLFLLIILLMLNAFRVDNYTFVKTGQTAIGATAAALGLYFNLWQAQHGWSVASWTVLWSLSIEELFYLGFPLICRMGRWVRWVCCGVLVVAGQMMIARSYHDEIWQDENTLAGMGCIALGVLCALIAPYLREKRFVFILPLLAVMFMLPDMFFMHFWWDVLGRLWLNLFVVGTACLVLFCALKAQTPLPGLYWLRRIGQLSYEIYLFHMFVVLSVVHIWNGSTRLSWVLYPAIILMVWGLGEAIHCGMGVLDSRLWGRLSSKPGV</sequence>
<feature type="transmembrane region" description="Helical" evidence="1">
    <location>
        <begin position="12"/>
        <end position="33"/>
    </location>
</feature>
<dbReference type="PANTHER" id="PTHR23028:SF53">
    <property type="entry name" value="ACYL_TRANSF_3 DOMAIN-CONTAINING PROTEIN"/>
    <property type="match status" value="1"/>
</dbReference>
<dbReference type="InterPro" id="IPR050879">
    <property type="entry name" value="Acyltransferase_3"/>
</dbReference>
<proteinExistence type="predicted"/>
<dbReference type="RefSeq" id="WP_068172047.1">
    <property type="nucleotide sequence ID" value="NZ_BAQB01000022.1"/>
</dbReference>
<feature type="transmembrane region" description="Helical" evidence="1">
    <location>
        <begin position="207"/>
        <end position="225"/>
    </location>
</feature>
<keyword evidence="1" id="KW-1133">Transmembrane helix</keyword>
<accession>A0ABQ0QK71</accession>
<reference evidence="3" key="1">
    <citation type="submission" date="2013-04" db="EMBL/GenBank/DDBJ databases">
        <title>The genome sequencing project of 58 acetic acid bacteria.</title>
        <authorList>
            <person name="Okamoto-Kainuma A."/>
            <person name="Ishikawa M."/>
            <person name="Umino S."/>
            <person name="Koizumi Y."/>
            <person name="Shiwa Y."/>
            <person name="Yoshikawa H."/>
            <person name="Matsutani M."/>
            <person name="Matsushita K."/>
        </authorList>
    </citation>
    <scope>NUCLEOTIDE SEQUENCE</scope>
    <source>
        <strain evidence="3">NBRC 106556</strain>
    </source>
</reference>